<dbReference type="SUPFAM" id="SSF51182">
    <property type="entry name" value="RmlC-like cupins"/>
    <property type="match status" value="2"/>
</dbReference>
<name>Q12N90_SHEDO</name>
<evidence type="ECO:0000256" key="5">
    <source>
        <dbReference type="ARBA" id="ARBA00029758"/>
    </source>
</evidence>
<dbReference type="GO" id="GO:0008830">
    <property type="term" value="F:dTDP-4-dehydrorhamnose 3,5-epimerase activity"/>
    <property type="evidence" value="ECO:0007669"/>
    <property type="project" value="UniProtKB-EC"/>
</dbReference>
<evidence type="ECO:0000256" key="7">
    <source>
        <dbReference type="ARBA" id="ARBA00033311"/>
    </source>
</evidence>
<dbReference type="InterPro" id="IPR014710">
    <property type="entry name" value="RmlC-like_jellyroll"/>
</dbReference>
<dbReference type="GO" id="GO:0019305">
    <property type="term" value="P:dTDP-rhamnose biosynthetic process"/>
    <property type="evidence" value="ECO:0007669"/>
    <property type="project" value="TreeGrafter"/>
</dbReference>
<dbReference type="InterPro" id="IPR011051">
    <property type="entry name" value="RmlC_Cupin_sf"/>
</dbReference>
<dbReference type="PANTHER" id="PTHR21047:SF2">
    <property type="entry name" value="THYMIDINE DIPHOSPHO-4-KETO-RHAMNOSE 3,5-EPIMERASE"/>
    <property type="match status" value="1"/>
</dbReference>
<dbReference type="HOGENOM" id="CLU_635745_0_0_6"/>
<dbReference type="InterPro" id="IPR000888">
    <property type="entry name" value="RmlC-like"/>
</dbReference>
<dbReference type="Gene3D" id="2.60.120.10">
    <property type="entry name" value="Jelly Rolls"/>
    <property type="match status" value="2"/>
</dbReference>
<dbReference type="PANTHER" id="PTHR21047">
    <property type="entry name" value="DTDP-6-DEOXY-D-GLUCOSE-3,5 EPIMERASE"/>
    <property type="match status" value="1"/>
</dbReference>
<dbReference type="OrthoDB" id="7021218at2"/>
<organism evidence="8 9">
    <name type="scientific">Shewanella denitrificans (strain OS217 / ATCC BAA-1090 / DSM 15013)</name>
    <dbReference type="NCBI Taxonomy" id="318161"/>
    <lineage>
        <taxon>Bacteria</taxon>
        <taxon>Pseudomonadati</taxon>
        <taxon>Pseudomonadota</taxon>
        <taxon>Gammaproteobacteria</taxon>
        <taxon>Alteromonadales</taxon>
        <taxon>Shewanellaceae</taxon>
        <taxon>Shewanella</taxon>
    </lineage>
</organism>
<evidence type="ECO:0000256" key="2">
    <source>
        <dbReference type="ARBA" id="ARBA00001997"/>
    </source>
</evidence>
<dbReference type="AlphaFoldDB" id="Q12N90"/>
<sequence length="431" mass="48809">MDNDIYFAEIEGLCLLSNWFAYNGGDSFVIPFATTHPVNLVYHGSGKFDYGHYGIHLGQEDRLVFLGNKSNTVTAMFIDCRVNSRTFKSRFILEIEPSSKRMLCIPPGIAHTFEGLENINTINHYNLYLPKPEDWLEDKTRWDMDGDIINIPTDINDDDIPELIPNSCPASDLFYQIISAQQRNALQNNHFMHAETENVDFDDGSSALISFREPSKSQQTEKMPQSAIQGLQWQAHLALQTGTASGIVPMLDPHAFYIVDHGGDNYTHDAYGIHLHQQDRLTFVGDVNKKIILNLVDCRKGSATLHAKERLEFSPSPLHYLIIPPGVAHSFEALEEVFTINRPAVFSKDWQSYDSGNDVIDWPLSNEDYPVFEVTDEEVPQEFYNNQVVVQKDLMSKPVEATPIVLMTKDTSGKEIKVSLRKQQSRQPAQA</sequence>
<dbReference type="GO" id="GO:0000271">
    <property type="term" value="P:polysaccharide biosynthetic process"/>
    <property type="evidence" value="ECO:0007669"/>
    <property type="project" value="TreeGrafter"/>
</dbReference>
<evidence type="ECO:0000313" key="8">
    <source>
        <dbReference type="EMBL" id="ABE55086.1"/>
    </source>
</evidence>
<dbReference type="RefSeq" id="WP_011496243.1">
    <property type="nucleotide sequence ID" value="NC_007954.1"/>
</dbReference>
<protein>
    <recommendedName>
        <fullName evidence="4">dTDP-4-dehydrorhamnose 3,5-epimerase</fullName>
        <ecNumber evidence="3">5.1.3.13</ecNumber>
    </recommendedName>
    <alternativeName>
        <fullName evidence="6">Thymidine diphospho-4-keto-rhamnose 3,5-epimerase</fullName>
    </alternativeName>
    <alternativeName>
        <fullName evidence="5">dTDP-4-keto-6-deoxyglucose 3,5-epimerase</fullName>
    </alternativeName>
    <alternativeName>
        <fullName evidence="7">dTDP-6-deoxy-D-xylo-4-hexulose 3,5-epimerase</fullName>
    </alternativeName>
</protein>
<proteinExistence type="predicted"/>
<reference evidence="8 9" key="1">
    <citation type="submission" date="2006-03" db="EMBL/GenBank/DDBJ databases">
        <title>Complete sequence of Shewanella denitrificans OS217.</title>
        <authorList>
            <consortium name="US DOE Joint Genome Institute"/>
            <person name="Copeland A."/>
            <person name="Lucas S."/>
            <person name="Lapidus A."/>
            <person name="Barry K."/>
            <person name="Detter J.C."/>
            <person name="Glavina del Rio T."/>
            <person name="Hammon N."/>
            <person name="Israni S."/>
            <person name="Dalin E."/>
            <person name="Tice H."/>
            <person name="Pitluck S."/>
            <person name="Brettin T."/>
            <person name="Bruce D."/>
            <person name="Han C."/>
            <person name="Tapia R."/>
            <person name="Gilna P."/>
            <person name="Kiss H."/>
            <person name="Schmutz J."/>
            <person name="Larimer F."/>
            <person name="Land M."/>
            <person name="Hauser L."/>
            <person name="Kyrpides N."/>
            <person name="Lykidis A."/>
            <person name="Richardson P."/>
        </authorList>
    </citation>
    <scope>NUCLEOTIDE SEQUENCE [LARGE SCALE GENOMIC DNA]</scope>
    <source>
        <strain evidence="9">OS217 / ATCC BAA-1090 / DSM 15013</strain>
    </source>
</reference>
<dbReference type="KEGG" id="sdn:Sden_1802"/>
<evidence type="ECO:0000256" key="4">
    <source>
        <dbReference type="ARBA" id="ARBA00019595"/>
    </source>
</evidence>
<evidence type="ECO:0000313" key="9">
    <source>
        <dbReference type="Proteomes" id="UP000001982"/>
    </source>
</evidence>
<accession>Q12N90</accession>
<evidence type="ECO:0000256" key="3">
    <source>
        <dbReference type="ARBA" id="ARBA00012098"/>
    </source>
</evidence>
<dbReference type="Proteomes" id="UP000001982">
    <property type="component" value="Chromosome"/>
</dbReference>
<dbReference type="STRING" id="318161.Sden_1802"/>
<gene>
    <name evidence="8" type="ordered locus">Sden_1802</name>
</gene>
<dbReference type="Pfam" id="PF00908">
    <property type="entry name" value="dTDP_sugar_isom"/>
    <property type="match status" value="2"/>
</dbReference>
<dbReference type="eggNOG" id="COG1898">
    <property type="taxonomic scope" value="Bacteria"/>
</dbReference>
<dbReference type="EC" id="5.1.3.13" evidence="3"/>
<comment type="function">
    <text evidence="2">Catalyzes the epimerization of the C3' and C5'positions of dTDP-6-deoxy-D-xylo-4-hexulose, forming dTDP-6-deoxy-L-lyxo-4-hexulose.</text>
</comment>
<evidence type="ECO:0000256" key="6">
    <source>
        <dbReference type="ARBA" id="ARBA00031424"/>
    </source>
</evidence>
<keyword evidence="9" id="KW-1185">Reference proteome</keyword>
<evidence type="ECO:0000256" key="1">
    <source>
        <dbReference type="ARBA" id="ARBA00001298"/>
    </source>
</evidence>
<comment type="catalytic activity">
    <reaction evidence="1">
        <text>dTDP-4-dehydro-6-deoxy-alpha-D-glucose = dTDP-4-dehydro-beta-L-rhamnose</text>
        <dbReference type="Rhea" id="RHEA:16969"/>
        <dbReference type="ChEBI" id="CHEBI:57649"/>
        <dbReference type="ChEBI" id="CHEBI:62830"/>
        <dbReference type="EC" id="5.1.3.13"/>
    </reaction>
</comment>
<dbReference type="GO" id="GO:0005829">
    <property type="term" value="C:cytosol"/>
    <property type="evidence" value="ECO:0007669"/>
    <property type="project" value="TreeGrafter"/>
</dbReference>
<dbReference type="EMBL" id="CP000302">
    <property type="protein sequence ID" value="ABE55086.1"/>
    <property type="molecule type" value="Genomic_DNA"/>
</dbReference>